<feature type="non-terminal residue" evidence="2">
    <location>
        <position position="1"/>
    </location>
</feature>
<feature type="region of interest" description="Disordered" evidence="1">
    <location>
        <begin position="16"/>
        <end position="89"/>
    </location>
</feature>
<evidence type="ECO:0000256" key="1">
    <source>
        <dbReference type="SAM" id="MobiDB-lite"/>
    </source>
</evidence>
<proteinExistence type="predicted"/>
<dbReference type="Proteomes" id="UP000654075">
    <property type="component" value="Unassembled WGS sequence"/>
</dbReference>
<evidence type="ECO:0000313" key="3">
    <source>
        <dbReference type="Proteomes" id="UP000654075"/>
    </source>
</evidence>
<comment type="caution">
    <text evidence="2">The sequence shown here is derived from an EMBL/GenBank/DDBJ whole genome shotgun (WGS) entry which is preliminary data.</text>
</comment>
<accession>A0A813GAV9</accession>
<keyword evidence="3" id="KW-1185">Reference proteome</keyword>
<evidence type="ECO:0000313" key="2">
    <source>
        <dbReference type="EMBL" id="CAE8622070.1"/>
    </source>
</evidence>
<feature type="compositionally biased region" description="Basic and acidic residues" evidence="1">
    <location>
        <begin position="50"/>
        <end position="64"/>
    </location>
</feature>
<feature type="compositionally biased region" description="Low complexity" evidence="1">
    <location>
        <begin position="20"/>
        <end position="35"/>
    </location>
</feature>
<protein>
    <submittedName>
        <fullName evidence="2">Uncharacterized protein</fullName>
    </submittedName>
</protein>
<organism evidence="2 3">
    <name type="scientific">Polarella glacialis</name>
    <name type="common">Dinoflagellate</name>
    <dbReference type="NCBI Taxonomy" id="89957"/>
    <lineage>
        <taxon>Eukaryota</taxon>
        <taxon>Sar</taxon>
        <taxon>Alveolata</taxon>
        <taxon>Dinophyceae</taxon>
        <taxon>Suessiales</taxon>
        <taxon>Suessiaceae</taxon>
        <taxon>Polarella</taxon>
    </lineage>
</organism>
<name>A0A813GAV9_POLGL</name>
<dbReference type="EMBL" id="CAJNNV010027888">
    <property type="protein sequence ID" value="CAE8622070.1"/>
    <property type="molecule type" value="Genomic_DNA"/>
</dbReference>
<sequence>DAFSPRYMEDFDDRSEAAFSDASSQPSRASAAQTAKQGKQKMRQQLAQLREAEEQERQVAESRRPVFRFWRKAPDPPSRPAVTTTLEQDRAARAASRAYEAQVAEMAMAEIGPRFGSVFQQQTGQNEVDLDMARRSTSRDSNPVHKIRPQHWVLDLEIGESGRHKQLCDACWRLHVRKAHRI</sequence>
<reference evidence="2" key="1">
    <citation type="submission" date="2021-02" db="EMBL/GenBank/DDBJ databases">
        <authorList>
            <person name="Dougan E. K."/>
            <person name="Rhodes N."/>
            <person name="Thang M."/>
            <person name="Chan C."/>
        </authorList>
    </citation>
    <scope>NUCLEOTIDE SEQUENCE</scope>
</reference>
<dbReference type="AlphaFoldDB" id="A0A813GAV9"/>
<gene>
    <name evidence="2" type="ORF">PGLA1383_LOCUS39579</name>
</gene>